<evidence type="ECO:0000256" key="1">
    <source>
        <dbReference type="ARBA" id="ARBA00004141"/>
    </source>
</evidence>
<evidence type="ECO:0000256" key="3">
    <source>
        <dbReference type="ARBA" id="ARBA00022692"/>
    </source>
</evidence>
<dbReference type="Proteomes" id="UP001177943">
    <property type="component" value="Chromosome"/>
</dbReference>
<feature type="transmembrane region" description="Helical" evidence="7">
    <location>
        <begin position="392"/>
        <end position="408"/>
    </location>
</feature>
<dbReference type="GO" id="GO:0016020">
    <property type="term" value="C:membrane"/>
    <property type="evidence" value="ECO:0007669"/>
    <property type="project" value="UniProtKB-SubCell"/>
</dbReference>
<comment type="subcellular location">
    <subcellularLocation>
        <location evidence="1">Membrane</location>
        <topology evidence="1">Multi-pass membrane protein</topology>
    </subcellularLocation>
</comment>
<dbReference type="PIRSF" id="PIRSF006060">
    <property type="entry name" value="AA_transporter"/>
    <property type="match status" value="1"/>
</dbReference>
<feature type="transmembrane region" description="Helical" evidence="7">
    <location>
        <begin position="45"/>
        <end position="65"/>
    </location>
</feature>
<dbReference type="GO" id="GO:0055085">
    <property type="term" value="P:transmembrane transport"/>
    <property type="evidence" value="ECO:0007669"/>
    <property type="project" value="InterPro"/>
</dbReference>
<accession>A0AA95L2L6</accession>
<reference evidence="9" key="1">
    <citation type="submission" date="2023-05" db="EMBL/GenBank/DDBJ databases">
        <title>Comparative genomics of Bacillaceae isolates and their secondary metabolite potential.</title>
        <authorList>
            <person name="Song L."/>
            <person name="Nielsen L.J."/>
            <person name="Mohite O."/>
            <person name="Xu X."/>
            <person name="Weber T."/>
            <person name="Kovacs A.T."/>
        </authorList>
    </citation>
    <scope>NUCLEOTIDE SEQUENCE</scope>
    <source>
        <strain evidence="9">B2_4</strain>
    </source>
</reference>
<evidence type="ECO:0000256" key="5">
    <source>
        <dbReference type="ARBA" id="ARBA00022989"/>
    </source>
</evidence>
<dbReference type="EMBL" id="CP126084">
    <property type="protein sequence ID" value="WHX49917.1"/>
    <property type="molecule type" value="Genomic_DNA"/>
</dbReference>
<feature type="transmembrane region" description="Helical" evidence="7">
    <location>
        <begin position="414"/>
        <end position="436"/>
    </location>
</feature>
<keyword evidence="4" id="KW-0029">Amino-acid transport</keyword>
<dbReference type="KEGG" id="pwn:QNH46_04380"/>
<feature type="transmembrane region" description="Helical" evidence="7">
    <location>
        <begin position="285"/>
        <end position="309"/>
    </location>
</feature>
<feature type="transmembrane region" description="Helical" evidence="7">
    <location>
        <begin position="357"/>
        <end position="380"/>
    </location>
</feature>
<dbReference type="Gene3D" id="1.20.1740.10">
    <property type="entry name" value="Amino acid/polyamine transporter I"/>
    <property type="match status" value="1"/>
</dbReference>
<gene>
    <name evidence="9" type="ORF">QNH46_04380</name>
</gene>
<name>A0AA95L2L6_9BACL</name>
<feature type="domain" description="Amino acid permease/ SLC12A" evidence="8">
    <location>
        <begin position="19"/>
        <end position="376"/>
    </location>
</feature>
<keyword evidence="5 7" id="KW-1133">Transmembrane helix</keyword>
<keyword evidence="2" id="KW-0813">Transport</keyword>
<keyword evidence="3 7" id="KW-0812">Transmembrane</keyword>
<dbReference type="PROSITE" id="PS51257">
    <property type="entry name" value="PROKAR_LIPOPROTEIN"/>
    <property type="match status" value="1"/>
</dbReference>
<feature type="transmembrane region" description="Helical" evidence="7">
    <location>
        <begin position="234"/>
        <end position="256"/>
    </location>
</feature>
<keyword evidence="6 7" id="KW-0472">Membrane</keyword>
<feature type="transmembrane region" description="Helical" evidence="7">
    <location>
        <begin position="118"/>
        <end position="141"/>
    </location>
</feature>
<protein>
    <submittedName>
        <fullName evidence="9">Amino acid permease</fullName>
    </submittedName>
</protein>
<dbReference type="AlphaFoldDB" id="A0AA95L2L6"/>
<feature type="transmembrane region" description="Helical" evidence="7">
    <location>
        <begin position="153"/>
        <end position="176"/>
    </location>
</feature>
<organism evidence="9 10">
    <name type="scientific">Paenibacillus woosongensis</name>
    <dbReference type="NCBI Taxonomy" id="307580"/>
    <lineage>
        <taxon>Bacteria</taxon>
        <taxon>Bacillati</taxon>
        <taxon>Bacillota</taxon>
        <taxon>Bacilli</taxon>
        <taxon>Bacillales</taxon>
        <taxon>Paenibacillaceae</taxon>
        <taxon>Paenibacillus</taxon>
    </lineage>
</organism>
<evidence type="ECO:0000313" key="10">
    <source>
        <dbReference type="Proteomes" id="UP001177943"/>
    </source>
</evidence>
<feature type="transmembrane region" description="Helical" evidence="7">
    <location>
        <begin position="12"/>
        <end position="33"/>
    </location>
</feature>
<evidence type="ECO:0000256" key="6">
    <source>
        <dbReference type="ARBA" id="ARBA00023136"/>
    </source>
</evidence>
<dbReference type="InterPro" id="IPR004841">
    <property type="entry name" value="AA-permease/SLC12A_dom"/>
</dbReference>
<dbReference type="PANTHER" id="PTHR43495:SF5">
    <property type="entry name" value="GAMMA-AMINOBUTYRIC ACID PERMEASE"/>
    <property type="match status" value="1"/>
</dbReference>
<sequence length="457" mass="49412">MNETSKDTKDKLLKWWQLSLMGVACTIGTGYFLGTGVGIQIGGPAMIPAFILAAAGTFVVFDVLAKMSSKDPQEGSFCVYARNAFGRWAGFSSGWVYFSSEILIMGSQMAALSLFTRLWFPGVPMWVFASVYAVLGLFIIILGTKGFERAEHLFAVVKLAAIIAFLGLAGSALLGWLGGGKHAPSWPVPLFPTGAIGGWSSLIYAFYAFGGIEVMGMLAIRLNNPEEAPKAGRWMIGTLAILYIASLVAALSLVPWKTMGAKESPFVIALKGYGLSFVPHFFNGIFIIAGFSTMVASLFAVITILVTLAKNKDAPPLFAKVSRGQKKTPYYAIGVTAVALGGSILLALLLPEKMYEYVTTAAGLMLMYNWIFILFTAGSLLELGGWEQVKRWGSTGIILLAVSGTMFHDKSRPGLWISLGLVALIGGITLLMRRVWDRIKARRRGRVRRTSPKGELT</sequence>
<evidence type="ECO:0000256" key="2">
    <source>
        <dbReference type="ARBA" id="ARBA00022448"/>
    </source>
</evidence>
<feature type="transmembrane region" description="Helical" evidence="7">
    <location>
        <begin position="330"/>
        <end position="351"/>
    </location>
</feature>
<evidence type="ECO:0000256" key="4">
    <source>
        <dbReference type="ARBA" id="ARBA00022970"/>
    </source>
</evidence>
<proteinExistence type="predicted"/>
<dbReference type="PANTHER" id="PTHR43495">
    <property type="entry name" value="GABA PERMEASE"/>
    <property type="match status" value="1"/>
</dbReference>
<feature type="transmembrane region" description="Helical" evidence="7">
    <location>
        <begin position="196"/>
        <end position="222"/>
    </location>
</feature>
<evidence type="ECO:0000256" key="7">
    <source>
        <dbReference type="SAM" id="Phobius"/>
    </source>
</evidence>
<evidence type="ECO:0000259" key="8">
    <source>
        <dbReference type="Pfam" id="PF00324"/>
    </source>
</evidence>
<dbReference type="GO" id="GO:0006865">
    <property type="term" value="P:amino acid transport"/>
    <property type="evidence" value="ECO:0007669"/>
    <property type="project" value="UniProtKB-KW"/>
</dbReference>
<dbReference type="RefSeq" id="WP_283927083.1">
    <property type="nucleotide sequence ID" value="NZ_CP126084.1"/>
</dbReference>
<evidence type="ECO:0000313" key="9">
    <source>
        <dbReference type="EMBL" id="WHX49917.1"/>
    </source>
</evidence>
<dbReference type="Pfam" id="PF00324">
    <property type="entry name" value="AA_permease"/>
    <property type="match status" value="1"/>
</dbReference>